<dbReference type="AlphaFoldDB" id="A0A6V8SIU5"/>
<keyword evidence="3" id="KW-1185">Reference proteome</keyword>
<evidence type="ECO:0000313" key="2">
    <source>
        <dbReference type="EMBL" id="GFP77149.1"/>
    </source>
</evidence>
<proteinExistence type="predicted"/>
<evidence type="ECO:0008006" key="4">
    <source>
        <dbReference type="Google" id="ProtNLM"/>
    </source>
</evidence>
<dbReference type="EMBL" id="BLZR01000001">
    <property type="protein sequence ID" value="GFP77149.1"/>
    <property type="molecule type" value="Genomic_DNA"/>
</dbReference>
<keyword evidence="1" id="KW-0812">Transmembrane</keyword>
<gene>
    <name evidence="2" type="ORF">bsdtw1_03263</name>
</gene>
<reference evidence="2 3" key="1">
    <citation type="submission" date="2020-07" db="EMBL/GenBank/DDBJ databases">
        <title>A new beta-1,3-glucan-decomposing anaerobic bacterium isolated from anoxic soil subjected to biological soil disinfestation.</title>
        <authorList>
            <person name="Ueki A."/>
            <person name="Tonouchi A."/>
        </authorList>
    </citation>
    <scope>NUCLEOTIDE SEQUENCE [LARGE SCALE GENOMIC DNA]</scope>
    <source>
        <strain evidence="2 3">TW1</strain>
    </source>
</reference>
<keyword evidence="1" id="KW-1133">Transmembrane helix</keyword>
<feature type="transmembrane region" description="Helical" evidence="1">
    <location>
        <begin position="67"/>
        <end position="86"/>
    </location>
</feature>
<dbReference type="Pfam" id="PF06961">
    <property type="entry name" value="DUF1294"/>
    <property type="match status" value="1"/>
</dbReference>
<dbReference type="RefSeq" id="WP_183278534.1">
    <property type="nucleotide sequence ID" value="NZ_BLZR01000001.1"/>
</dbReference>
<sequence>MIIYYFLFINLIGFLIMYIDKRRAIKGKWRISEKSLFLVAIIGGSLGAIISMNLFRHKTKHWYFKYGLPFLFCVQIILIIIGKNIFGK</sequence>
<dbReference type="PIRSF" id="PIRSF002599">
    <property type="entry name" value="Cold_shock_A"/>
    <property type="match status" value="1"/>
</dbReference>
<evidence type="ECO:0000256" key="1">
    <source>
        <dbReference type="SAM" id="Phobius"/>
    </source>
</evidence>
<accession>A0A6V8SIU5</accession>
<feature type="transmembrane region" description="Helical" evidence="1">
    <location>
        <begin position="6"/>
        <end position="24"/>
    </location>
</feature>
<protein>
    <recommendedName>
        <fullName evidence="4">DUF1294 domain-containing protein</fullName>
    </recommendedName>
</protein>
<keyword evidence="1" id="KW-0472">Membrane</keyword>
<name>A0A6V8SIU5_9CLOT</name>
<comment type="caution">
    <text evidence="2">The sequence shown here is derived from an EMBL/GenBank/DDBJ whole genome shotgun (WGS) entry which is preliminary data.</text>
</comment>
<dbReference type="Proteomes" id="UP000580568">
    <property type="component" value="Unassembled WGS sequence"/>
</dbReference>
<evidence type="ECO:0000313" key="3">
    <source>
        <dbReference type="Proteomes" id="UP000580568"/>
    </source>
</evidence>
<organism evidence="2 3">
    <name type="scientific">Clostridium fungisolvens</name>
    <dbReference type="NCBI Taxonomy" id="1604897"/>
    <lineage>
        <taxon>Bacteria</taxon>
        <taxon>Bacillati</taxon>
        <taxon>Bacillota</taxon>
        <taxon>Clostridia</taxon>
        <taxon>Eubacteriales</taxon>
        <taxon>Clostridiaceae</taxon>
        <taxon>Clostridium</taxon>
    </lineage>
</organism>
<dbReference type="GO" id="GO:0003676">
    <property type="term" value="F:nucleic acid binding"/>
    <property type="evidence" value="ECO:0007669"/>
    <property type="project" value="InterPro"/>
</dbReference>
<dbReference type="InterPro" id="IPR012156">
    <property type="entry name" value="Cold_shock_CspA"/>
</dbReference>
<feature type="transmembrane region" description="Helical" evidence="1">
    <location>
        <begin position="36"/>
        <end position="55"/>
    </location>
</feature>
<dbReference type="InterPro" id="IPR010718">
    <property type="entry name" value="DUF1294"/>
</dbReference>